<evidence type="ECO:0000313" key="2">
    <source>
        <dbReference type="EMBL" id="KIA96560.1"/>
    </source>
</evidence>
<keyword evidence="1" id="KW-1133">Transmembrane helix</keyword>
<keyword evidence="1" id="KW-0472">Membrane</keyword>
<proteinExistence type="predicted"/>
<name>A0A0C1DR78_9SPHI</name>
<evidence type="ECO:0000313" key="3">
    <source>
        <dbReference type="Proteomes" id="UP000031246"/>
    </source>
</evidence>
<dbReference type="RefSeq" id="WP_039471204.1">
    <property type="nucleotide sequence ID" value="NZ_JSYN01000002.1"/>
</dbReference>
<keyword evidence="3" id="KW-1185">Reference proteome</keyword>
<dbReference type="AlphaFoldDB" id="A0A0C1DR78"/>
<reference evidence="2 3" key="1">
    <citation type="submission" date="2014-10" db="EMBL/GenBank/DDBJ databases">
        <title>Pedobacter Kyungheensis.</title>
        <authorList>
            <person name="Anderson B.M."/>
            <person name="Newman J.D."/>
        </authorList>
    </citation>
    <scope>NUCLEOTIDE SEQUENCE [LARGE SCALE GENOMIC DNA]</scope>
    <source>
        <strain evidence="2 3">KACC 16221</strain>
    </source>
</reference>
<dbReference type="Proteomes" id="UP000031246">
    <property type="component" value="Unassembled WGS sequence"/>
</dbReference>
<evidence type="ECO:0000256" key="1">
    <source>
        <dbReference type="SAM" id="Phobius"/>
    </source>
</evidence>
<sequence>MNPKRKQLRSPFFLFAVMILISLPWLCIPNGNKLVNIYITHPERYAITNAKLLTNNHRKYNNHATYRFSYQGKTLEGSDQSILWGFVGEQVTIYFEKSNTHNNGILGGLFFLTIGQWLFFMLTIAYVIYKIIHYAKTP</sequence>
<organism evidence="2 3">
    <name type="scientific">Pedobacter kyungheensis</name>
    <dbReference type="NCBI Taxonomy" id="1069985"/>
    <lineage>
        <taxon>Bacteria</taxon>
        <taxon>Pseudomonadati</taxon>
        <taxon>Bacteroidota</taxon>
        <taxon>Sphingobacteriia</taxon>
        <taxon>Sphingobacteriales</taxon>
        <taxon>Sphingobacteriaceae</taxon>
        <taxon>Pedobacter</taxon>
    </lineage>
</organism>
<dbReference type="OrthoDB" id="1494827at2"/>
<protein>
    <recommendedName>
        <fullName evidence="4">DUF3592 domain-containing protein</fullName>
    </recommendedName>
</protein>
<feature type="transmembrane region" description="Helical" evidence="1">
    <location>
        <begin position="105"/>
        <end position="129"/>
    </location>
</feature>
<evidence type="ECO:0008006" key="4">
    <source>
        <dbReference type="Google" id="ProtNLM"/>
    </source>
</evidence>
<keyword evidence="1" id="KW-0812">Transmembrane</keyword>
<feature type="transmembrane region" description="Helical" evidence="1">
    <location>
        <begin position="12"/>
        <end position="31"/>
    </location>
</feature>
<dbReference type="EMBL" id="JSYN01000002">
    <property type="protein sequence ID" value="KIA96560.1"/>
    <property type="molecule type" value="Genomic_DNA"/>
</dbReference>
<accession>A0A0C1DR78</accession>
<comment type="caution">
    <text evidence="2">The sequence shown here is derived from an EMBL/GenBank/DDBJ whole genome shotgun (WGS) entry which is preliminary data.</text>
</comment>
<gene>
    <name evidence="2" type="ORF">OC25_02105</name>
</gene>